<feature type="region of interest" description="Disordered" evidence="1">
    <location>
        <begin position="96"/>
        <end position="127"/>
    </location>
</feature>
<name>A0A8H6T0I7_MYCCL</name>
<sequence>MSRKALLRPRTFALGQYPLYAADDTHRDDDLLCASRSRVCWDEHAGPEVDGRRDEGAGQVLAVPRVVCRGVLDRAFPTTIFVPGLSEGCSPFAPTTAGRLGEGDDANAPRHGYGRPTDAQSKVDGQSGVWAATSTSVIREITCSRQINPSHISPWILVPQS</sequence>
<accession>A0A8H6T0I7</accession>
<organism evidence="2 3">
    <name type="scientific">Mycena chlorophos</name>
    <name type="common">Agaric fungus</name>
    <name type="synonym">Agaricus chlorophos</name>
    <dbReference type="NCBI Taxonomy" id="658473"/>
    <lineage>
        <taxon>Eukaryota</taxon>
        <taxon>Fungi</taxon>
        <taxon>Dikarya</taxon>
        <taxon>Basidiomycota</taxon>
        <taxon>Agaricomycotina</taxon>
        <taxon>Agaricomycetes</taxon>
        <taxon>Agaricomycetidae</taxon>
        <taxon>Agaricales</taxon>
        <taxon>Marasmiineae</taxon>
        <taxon>Mycenaceae</taxon>
        <taxon>Mycena</taxon>
    </lineage>
</organism>
<dbReference type="Proteomes" id="UP000613580">
    <property type="component" value="Unassembled WGS sequence"/>
</dbReference>
<proteinExistence type="predicted"/>
<dbReference type="AlphaFoldDB" id="A0A8H6T0I7"/>
<keyword evidence="3" id="KW-1185">Reference proteome</keyword>
<reference evidence="2" key="1">
    <citation type="submission" date="2020-05" db="EMBL/GenBank/DDBJ databases">
        <title>Mycena genomes resolve the evolution of fungal bioluminescence.</title>
        <authorList>
            <person name="Tsai I.J."/>
        </authorList>
    </citation>
    <scope>NUCLEOTIDE SEQUENCE</scope>
    <source>
        <strain evidence="2">110903Hualien_Pintung</strain>
    </source>
</reference>
<protein>
    <submittedName>
        <fullName evidence="2">Uncharacterized protein</fullName>
    </submittedName>
</protein>
<dbReference type="EMBL" id="JACAZE010000008">
    <property type="protein sequence ID" value="KAF7308152.1"/>
    <property type="molecule type" value="Genomic_DNA"/>
</dbReference>
<evidence type="ECO:0000256" key="1">
    <source>
        <dbReference type="SAM" id="MobiDB-lite"/>
    </source>
</evidence>
<evidence type="ECO:0000313" key="2">
    <source>
        <dbReference type="EMBL" id="KAF7308152.1"/>
    </source>
</evidence>
<comment type="caution">
    <text evidence="2">The sequence shown here is derived from an EMBL/GenBank/DDBJ whole genome shotgun (WGS) entry which is preliminary data.</text>
</comment>
<gene>
    <name evidence="2" type="ORF">HMN09_00662900</name>
</gene>
<evidence type="ECO:0000313" key="3">
    <source>
        <dbReference type="Proteomes" id="UP000613580"/>
    </source>
</evidence>